<dbReference type="AlphaFoldDB" id="A0A2Z6PGG6"/>
<evidence type="ECO:0000256" key="3">
    <source>
        <dbReference type="ARBA" id="ARBA00023125"/>
    </source>
</evidence>
<dbReference type="Gene3D" id="2.40.330.10">
    <property type="entry name" value="DNA-binding pseudobarrel domain"/>
    <property type="match status" value="1"/>
</dbReference>
<dbReference type="GO" id="GO:0003677">
    <property type="term" value="F:DNA binding"/>
    <property type="evidence" value="ECO:0007669"/>
    <property type="project" value="UniProtKB-KW"/>
</dbReference>
<keyword evidence="3" id="KW-0238">DNA-binding</keyword>
<evidence type="ECO:0000313" key="7">
    <source>
        <dbReference type="Proteomes" id="UP000242715"/>
    </source>
</evidence>
<dbReference type="InterPro" id="IPR015300">
    <property type="entry name" value="DNA-bd_pseudobarrel_sf"/>
</dbReference>
<dbReference type="Proteomes" id="UP000242715">
    <property type="component" value="Unassembled WGS sequence"/>
</dbReference>
<reference evidence="7" key="1">
    <citation type="journal article" date="2017" name="Front. Plant Sci.">
        <title>Climate Clever Clovers: New Paradigm to Reduce the Environmental Footprint of Ruminants by Breeding Low Methanogenic Forages Utilizing Haplotype Variation.</title>
        <authorList>
            <person name="Kaur P."/>
            <person name="Appels R."/>
            <person name="Bayer P.E."/>
            <person name="Keeble-Gagnere G."/>
            <person name="Wang J."/>
            <person name="Hirakawa H."/>
            <person name="Shirasawa K."/>
            <person name="Vercoe P."/>
            <person name="Stefanova K."/>
            <person name="Durmic Z."/>
            <person name="Nichols P."/>
            <person name="Revell C."/>
            <person name="Isobe S.N."/>
            <person name="Edwards D."/>
            <person name="Erskine W."/>
        </authorList>
    </citation>
    <scope>NUCLEOTIDE SEQUENCE [LARGE SCALE GENOMIC DNA]</scope>
    <source>
        <strain evidence="7">cv. Daliak</strain>
    </source>
</reference>
<evidence type="ECO:0000313" key="6">
    <source>
        <dbReference type="EMBL" id="GAU49112.1"/>
    </source>
</evidence>
<evidence type="ECO:0000256" key="4">
    <source>
        <dbReference type="ARBA" id="ARBA00023163"/>
    </source>
</evidence>
<dbReference type="OrthoDB" id="1094641at2759"/>
<evidence type="ECO:0000256" key="2">
    <source>
        <dbReference type="ARBA" id="ARBA00023015"/>
    </source>
</evidence>
<name>A0A2Z6PGG6_TRISU</name>
<keyword evidence="4" id="KW-0804">Transcription</keyword>
<evidence type="ECO:0000256" key="5">
    <source>
        <dbReference type="ARBA" id="ARBA00023242"/>
    </source>
</evidence>
<gene>
    <name evidence="6" type="ORF">TSUD_13540</name>
</gene>
<protein>
    <submittedName>
        <fullName evidence="6">Uncharacterized protein</fullName>
    </submittedName>
</protein>
<keyword evidence="7" id="KW-1185">Reference proteome</keyword>
<dbReference type="EMBL" id="DF974517">
    <property type="protein sequence ID" value="GAU49112.1"/>
    <property type="molecule type" value="Genomic_DNA"/>
</dbReference>
<organism evidence="6 7">
    <name type="scientific">Trifolium subterraneum</name>
    <name type="common">Subterranean clover</name>
    <dbReference type="NCBI Taxonomy" id="3900"/>
    <lineage>
        <taxon>Eukaryota</taxon>
        <taxon>Viridiplantae</taxon>
        <taxon>Streptophyta</taxon>
        <taxon>Embryophyta</taxon>
        <taxon>Tracheophyta</taxon>
        <taxon>Spermatophyta</taxon>
        <taxon>Magnoliopsida</taxon>
        <taxon>eudicotyledons</taxon>
        <taxon>Gunneridae</taxon>
        <taxon>Pentapetalae</taxon>
        <taxon>rosids</taxon>
        <taxon>fabids</taxon>
        <taxon>Fabales</taxon>
        <taxon>Fabaceae</taxon>
        <taxon>Papilionoideae</taxon>
        <taxon>50 kb inversion clade</taxon>
        <taxon>NPAAA clade</taxon>
        <taxon>Hologalegina</taxon>
        <taxon>IRL clade</taxon>
        <taxon>Trifolieae</taxon>
        <taxon>Trifolium</taxon>
    </lineage>
</organism>
<sequence>MKGLGRSKDDNQIMTNTLKEFPDFFKVFLTEKHTERMLIPIAFAKLVRLKRRVMKDVILRDRRGRDWHVKVRPIGRKSIPSVPKLEDDEIDAEMYIQEGNPFFFAKHMHHRPNQLDVETDEIASYHHVLPQMSTTHRNERRNT</sequence>
<keyword evidence="5" id="KW-0539">Nucleus</keyword>
<dbReference type="SUPFAM" id="SSF101936">
    <property type="entry name" value="DNA-binding pseudobarrel domain"/>
    <property type="match status" value="1"/>
</dbReference>
<proteinExistence type="predicted"/>
<dbReference type="GO" id="GO:0005634">
    <property type="term" value="C:nucleus"/>
    <property type="evidence" value="ECO:0007669"/>
    <property type="project" value="UniProtKB-SubCell"/>
</dbReference>
<comment type="subcellular location">
    <subcellularLocation>
        <location evidence="1">Nucleus</location>
    </subcellularLocation>
</comment>
<accession>A0A2Z6PGG6</accession>
<evidence type="ECO:0000256" key="1">
    <source>
        <dbReference type="ARBA" id="ARBA00004123"/>
    </source>
</evidence>
<keyword evidence="2" id="KW-0805">Transcription regulation</keyword>